<dbReference type="InterPro" id="IPR024079">
    <property type="entry name" value="MetalloPept_cat_dom_sf"/>
</dbReference>
<dbReference type="KEGG" id="stae:HNV11_01935"/>
<accession>A0A6M5Y3B8</accession>
<gene>
    <name evidence="4" type="ORF">HNV11_01935</name>
</gene>
<dbReference type="PANTHER" id="PTHR11905">
    <property type="entry name" value="ADAM A DISINTEGRIN AND METALLOPROTEASE DOMAIN"/>
    <property type="match status" value="1"/>
</dbReference>
<reference evidence="4 5" key="1">
    <citation type="submission" date="2020-05" db="EMBL/GenBank/DDBJ databases">
        <title>Genome sequencing of Spirosoma sp. TS118.</title>
        <authorList>
            <person name="Lee J.-H."/>
            <person name="Jeong S."/>
            <person name="Zhao L."/>
            <person name="Jung J.-H."/>
            <person name="Kim M.-K."/>
            <person name="Lim S."/>
        </authorList>
    </citation>
    <scope>NUCLEOTIDE SEQUENCE [LARGE SCALE GENOMIC DNA]</scope>
    <source>
        <strain evidence="4 5">TS118</strain>
    </source>
</reference>
<dbReference type="Pfam" id="PF20009">
    <property type="entry name" value="GEVED"/>
    <property type="match status" value="1"/>
</dbReference>
<dbReference type="Pfam" id="PF13688">
    <property type="entry name" value="Reprolysin_5"/>
    <property type="match status" value="1"/>
</dbReference>
<feature type="domain" description="Fibronectin type-III" evidence="3">
    <location>
        <begin position="438"/>
        <end position="522"/>
    </location>
</feature>
<dbReference type="SUPFAM" id="SSF49265">
    <property type="entry name" value="Fibronectin type III"/>
    <property type="match status" value="1"/>
</dbReference>
<dbReference type="Gene3D" id="2.60.40.10">
    <property type="entry name" value="Immunoglobulins"/>
    <property type="match status" value="1"/>
</dbReference>
<keyword evidence="1" id="KW-0732">Signal</keyword>
<dbReference type="GO" id="GO:0004222">
    <property type="term" value="F:metalloendopeptidase activity"/>
    <property type="evidence" value="ECO:0007669"/>
    <property type="project" value="InterPro"/>
</dbReference>
<protein>
    <recommendedName>
        <fullName evidence="6">Peptidase M12B domain-containing protein</fullName>
    </recommendedName>
</protein>
<feature type="chain" id="PRO_5026943731" description="Peptidase M12B domain-containing protein" evidence="1">
    <location>
        <begin position="23"/>
        <end position="897"/>
    </location>
</feature>
<keyword evidence="5" id="KW-1185">Reference proteome</keyword>
<dbReference type="InterPro" id="IPR001590">
    <property type="entry name" value="Peptidase_M12B"/>
</dbReference>
<evidence type="ECO:0000259" key="2">
    <source>
        <dbReference type="PROSITE" id="PS50215"/>
    </source>
</evidence>
<dbReference type="SMART" id="SM00060">
    <property type="entry name" value="FN3"/>
    <property type="match status" value="1"/>
</dbReference>
<dbReference type="Proteomes" id="UP000502756">
    <property type="component" value="Chromosome"/>
</dbReference>
<dbReference type="InterPro" id="IPR013783">
    <property type="entry name" value="Ig-like_fold"/>
</dbReference>
<dbReference type="SUPFAM" id="SSF55486">
    <property type="entry name" value="Metalloproteases ('zincins'), catalytic domain"/>
    <property type="match status" value="1"/>
</dbReference>
<organism evidence="4 5">
    <name type="scientific">Spirosoma taeanense</name>
    <dbReference type="NCBI Taxonomy" id="2735870"/>
    <lineage>
        <taxon>Bacteria</taxon>
        <taxon>Pseudomonadati</taxon>
        <taxon>Bacteroidota</taxon>
        <taxon>Cytophagia</taxon>
        <taxon>Cytophagales</taxon>
        <taxon>Cytophagaceae</taxon>
        <taxon>Spirosoma</taxon>
    </lineage>
</organism>
<evidence type="ECO:0000313" key="5">
    <source>
        <dbReference type="Proteomes" id="UP000502756"/>
    </source>
</evidence>
<dbReference type="EMBL" id="CP053435">
    <property type="protein sequence ID" value="QJW88225.1"/>
    <property type="molecule type" value="Genomic_DNA"/>
</dbReference>
<dbReference type="RefSeq" id="WP_171738058.1">
    <property type="nucleotide sequence ID" value="NZ_CP053435.1"/>
</dbReference>
<feature type="signal peptide" evidence="1">
    <location>
        <begin position="1"/>
        <end position="22"/>
    </location>
</feature>
<dbReference type="InterPro" id="IPR003961">
    <property type="entry name" value="FN3_dom"/>
</dbReference>
<dbReference type="InterPro" id="IPR044023">
    <property type="entry name" value="Ig_7"/>
</dbReference>
<evidence type="ECO:0008006" key="6">
    <source>
        <dbReference type="Google" id="ProtNLM"/>
    </source>
</evidence>
<proteinExistence type="predicted"/>
<dbReference type="PANTHER" id="PTHR11905:SF159">
    <property type="entry name" value="ADAM METALLOPROTEASE"/>
    <property type="match status" value="1"/>
</dbReference>
<name>A0A6M5Y3B8_9BACT</name>
<dbReference type="AlphaFoldDB" id="A0A6M5Y3B8"/>
<evidence type="ECO:0000259" key="3">
    <source>
        <dbReference type="PROSITE" id="PS50853"/>
    </source>
</evidence>
<sequence>MPFIRRWFLLLILLSAALSVQAQQKNYLQQLLDIARKTAQPQTFPLFNPSNTASYNPSLFKTGKLPVQLSVVTASLNRIATEKPELLVIAIPAGPETIELELVPVELFMPNTKLLLGTPTGTIEAPLRRGVYYQGFIKNKPNSLVSLSIIDGELAGFVSDETGNRILSRLKQSPNSYLFYPDNSVANQKSFVCSTKDPGTALRGQDVRVANNVSCQVVSIYFEADYQMYLDNGSSVSTTTNFIMGVFNQVATIYNKENIAIRVAGIKIWTATDPYISATTTSEALSLFLSYQNANPPAVTSQLSHLLSTRGLGGGIAYVDVLCSPSVKYGVSANLSTSYADFPNYSWEVYVISHELGHNFGSPHTQSCSWAGGALDNCYPTEGGCPLGPAPVNGGTIMSYCHLTSYGVNLANGFGIQPGNLIRNRTASASCVPSAAGPPTSLAVKNIRATSVMVYWVSNSGSTSFTLQYRLTSSNTWITVGPFLGPQRIITDLSPNTAYVWRVTGECSSEYSAESAFTTGQPVYCTPLYTNNGCNFAIGLNSVTLNGVAMTTNSGCSPSYFTDYPTPVVNVSKAASNTFTVGFLGYNNPQHIAIWIDFNDNYEYEPSELVYATAQQYQTPVTSSFTIPESAPGGVTRRMRIRNQYYNPVTDPCATLGYGETEDYRVFIESNCGDQPVTPPLASSTTICSGTTAALSASGCTGGTIRWYDAATGGTVLATTSAWVTPALTASTTYYVSCTQGECESTRTTVTVTVRANPAAPIITASADSLACQAQSVTLVVTNCSGSVAWLPSGSGSSLVVNPTVPTTYTAICTTDGCSSSQSITVAPVATMFSLQSGNWNNPAVWSCNRVPNATDRLTIRSGHAVTLPASYSGSARSIALFGILRYQLNAKLLLGQ</sequence>
<dbReference type="InterPro" id="IPR045474">
    <property type="entry name" value="GEVED"/>
</dbReference>
<dbReference type="GO" id="GO:0006509">
    <property type="term" value="P:membrane protein ectodomain proteolysis"/>
    <property type="evidence" value="ECO:0007669"/>
    <property type="project" value="TreeGrafter"/>
</dbReference>
<dbReference type="Pfam" id="PF19081">
    <property type="entry name" value="Ig_7"/>
    <property type="match status" value="1"/>
</dbReference>
<dbReference type="CDD" id="cd00063">
    <property type="entry name" value="FN3"/>
    <property type="match status" value="1"/>
</dbReference>
<dbReference type="InterPro" id="IPR036116">
    <property type="entry name" value="FN3_sf"/>
</dbReference>
<evidence type="ECO:0000256" key="1">
    <source>
        <dbReference type="SAM" id="SignalP"/>
    </source>
</evidence>
<dbReference type="PROSITE" id="PS50215">
    <property type="entry name" value="ADAM_MEPRO"/>
    <property type="match status" value="1"/>
</dbReference>
<feature type="domain" description="Peptidase M12B" evidence="2">
    <location>
        <begin position="216"/>
        <end position="406"/>
    </location>
</feature>
<dbReference type="Gene3D" id="3.40.390.10">
    <property type="entry name" value="Collagenase (Catalytic Domain)"/>
    <property type="match status" value="1"/>
</dbReference>
<evidence type="ECO:0000313" key="4">
    <source>
        <dbReference type="EMBL" id="QJW88225.1"/>
    </source>
</evidence>
<dbReference type="PROSITE" id="PS50853">
    <property type="entry name" value="FN3"/>
    <property type="match status" value="1"/>
</dbReference>